<reference evidence="3" key="2">
    <citation type="submission" date="2015-01" db="EMBL/GenBank/DDBJ databases">
        <title>Evolutionary Origins and Diversification of the Mycorrhizal Mutualists.</title>
        <authorList>
            <consortium name="DOE Joint Genome Institute"/>
            <consortium name="Mycorrhizal Genomics Consortium"/>
            <person name="Kohler A."/>
            <person name="Kuo A."/>
            <person name="Nagy L.G."/>
            <person name="Floudas D."/>
            <person name="Copeland A."/>
            <person name="Barry K.W."/>
            <person name="Cichocki N."/>
            <person name="Veneault-Fourrey C."/>
            <person name="LaButti K."/>
            <person name="Lindquist E.A."/>
            <person name="Lipzen A."/>
            <person name="Lundell T."/>
            <person name="Morin E."/>
            <person name="Murat C."/>
            <person name="Riley R."/>
            <person name="Ohm R."/>
            <person name="Sun H."/>
            <person name="Tunlid A."/>
            <person name="Henrissat B."/>
            <person name="Grigoriev I.V."/>
            <person name="Hibbett D.S."/>
            <person name="Martin F."/>
        </authorList>
    </citation>
    <scope>NUCLEOTIDE SEQUENCE [LARGE SCALE GENOMIC DNA]</scope>
    <source>
        <strain evidence="3">441</strain>
    </source>
</reference>
<dbReference type="Proteomes" id="UP000054018">
    <property type="component" value="Unassembled WGS sequence"/>
</dbReference>
<dbReference type="EMBL" id="KN833716">
    <property type="protein sequence ID" value="KIK24443.1"/>
    <property type="molecule type" value="Genomic_DNA"/>
</dbReference>
<gene>
    <name evidence="2" type="ORF">PISMIDRAFT_678310</name>
</gene>
<dbReference type="HOGENOM" id="CLU_141770_1_0_1"/>
<accession>A0A0C9ZXQ4</accession>
<keyword evidence="3" id="KW-1185">Reference proteome</keyword>
<sequence length="123" mass="14044">MPVYRTGPGASSASHTLRKATRGSPASDRRTNRYACRQWTLCLYKDPEGNECLEQIDCGTVPEHFRNKHGIPEKGREVELVCAWQSCGRRVTRHNYNRHIRECHLKHDRVVGHANQPVIRLGG</sequence>
<reference evidence="2 3" key="1">
    <citation type="submission" date="2014-04" db="EMBL/GenBank/DDBJ databases">
        <authorList>
            <consortium name="DOE Joint Genome Institute"/>
            <person name="Kuo A."/>
            <person name="Kohler A."/>
            <person name="Costa M.D."/>
            <person name="Nagy L.G."/>
            <person name="Floudas D."/>
            <person name="Copeland A."/>
            <person name="Barry K.W."/>
            <person name="Cichocki N."/>
            <person name="Veneault-Fourrey C."/>
            <person name="LaButti K."/>
            <person name="Lindquist E.A."/>
            <person name="Lipzen A."/>
            <person name="Lundell T."/>
            <person name="Morin E."/>
            <person name="Murat C."/>
            <person name="Sun H."/>
            <person name="Tunlid A."/>
            <person name="Henrissat B."/>
            <person name="Grigoriev I.V."/>
            <person name="Hibbett D.S."/>
            <person name="Martin F."/>
            <person name="Nordberg H.P."/>
            <person name="Cantor M.N."/>
            <person name="Hua S.X."/>
        </authorList>
    </citation>
    <scope>NUCLEOTIDE SEQUENCE [LARGE SCALE GENOMIC DNA]</scope>
    <source>
        <strain evidence="2 3">441</strain>
    </source>
</reference>
<dbReference type="OrthoDB" id="2655370at2759"/>
<evidence type="ECO:0000256" key="1">
    <source>
        <dbReference type="SAM" id="MobiDB-lite"/>
    </source>
</evidence>
<evidence type="ECO:0000313" key="2">
    <source>
        <dbReference type="EMBL" id="KIK24443.1"/>
    </source>
</evidence>
<organism evidence="2 3">
    <name type="scientific">Pisolithus microcarpus 441</name>
    <dbReference type="NCBI Taxonomy" id="765257"/>
    <lineage>
        <taxon>Eukaryota</taxon>
        <taxon>Fungi</taxon>
        <taxon>Dikarya</taxon>
        <taxon>Basidiomycota</taxon>
        <taxon>Agaricomycotina</taxon>
        <taxon>Agaricomycetes</taxon>
        <taxon>Agaricomycetidae</taxon>
        <taxon>Boletales</taxon>
        <taxon>Sclerodermatineae</taxon>
        <taxon>Pisolithaceae</taxon>
        <taxon>Pisolithus</taxon>
    </lineage>
</organism>
<evidence type="ECO:0000313" key="3">
    <source>
        <dbReference type="Proteomes" id="UP000054018"/>
    </source>
</evidence>
<name>A0A0C9ZXQ4_9AGAM</name>
<protein>
    <submittedName>
        <fullName evidence="2">Uncharacterized protein</fullName>
    </submittedName>
</protein>
<proteinExistence type="predicted"/>
<feature type="region of interest" description="Disordered" evidence="1">
    <location>
        <begin position="1"/>
        <end position="30"/>
    </location>
</feature>
<dbReference type="AlphaFoldDB" id="A0A0C9ZXQ4"/>